<keyword evidence="4" id="KW-0779">Telomere</keyword>
<dbReference type="CDD" id="cd14267">
    <property type="entry name" value="Rif1_CTD_C-II_like"/>
    <property type="match status" value="1"/>
</dbReference>
<evidence type="ECO:0000259" key="8">
    <source>
        <dbReference type="Pfam" id="PF12231"/>
    </source>
</evidence>
<feature type="compositionally biased region" description="Basic and acidic residues" evidence="7">
    <location>
        <begin position="1431"/>
        <end position="1443"/>
    </location>
</feature>
<evidence type="ECO:0000313" key="9">
    <source>
        <dbReference type="Ensembl" id="ENSANIP00000006415.1"/>
    </source>
</evidence>
<feature type="compositionally biased region" description="Basic and acidic residues" evidence="7">
    <location>
        <begin position="1095"/>
        <end position="1106"/>
    </location>
</feature>
<feature type="compositionally biased region" description="Polar residues" evidence="7">
    <location>
        <begin position="1248"/>
        <end position="1261"/>
    </location>
</feature>
<keyword evidence="10" id="KW-1185">Reference proteome</keyword>
<dbReference type="PANTHER" id="PTHR22928:SF3">
    <property type="entry name" value="TELOMERE-ASSOCIATED PROTEIN RIF1"/>
    <property type="match status" value="1"/>
</dbReference>
<dbReference type="GO" id="GO:0005634">
    <property type="term" value="C:nucleus"/>
    <property type="evidence" value="ECO:0007669"/>
    <property type="project" value="UniProtKB-SubCell"/>
</dbReference>
<evidence type="ECO:0000256" key="1">
    <source>
        <dbReference type="ARBA" id="ARBA00004123"/>
    </source>
</evidence>
<organism evidence="9 10">
    <name type="scientific">Accipiter nisus</name>
    <name type="common">Eurasian sparrowhawk</name>
    <dbReference type="NCBI Taxonomy" id="211598"/>
    <lineage>
        <taxon>Eukaryota</taxon>
        <taxon>Metazoa</taxon>
        <taxon>Chordata</taxon>
        <taxon>Craniata</taxon>
        <taxon>Vertebrata</taxon>
        <taxon>Euteleostomi</taxon>
        <taxon>Archelosauria</taxon>
        <taxon>Archosauria</taxon>
        <taxon>Dinosauria</taxon>
        <taxon>Saurischia</taxon>
        <taxon>Theropoda</taxon>
        <taxon>Coelurosauria</taxon>
        <taxon>Aves</taxon>
        <taxon>Neognathae</taxon>
        <taxon>Neoaves</taxon>
        <taxon>Telluraves</taxon>
        <taxon>Accipitrimorphae</taxon>
        <taxon>Accipitriformes</taxon>
        <taxon>Accipitridae</taxon>
        <taxon>Accipitrinae</taxon>
        <taxon>Accipiter</taxon>
    </lineage>
</organism>
<evidence type="ECO:0000256" key="5">
    <source>
        <dbReference type="ARBA" id="ARBA00023242"/>
    </source>
</evidence>
<sequence length="2226" mass="245211">MSVITCLTCEYYLCSLLLLGSRLTGEESKQFVADVRRHFPQLCKVFKVHISSQNTELSNAALQALGFCVFNSNNTSELPATEIHDLLSMVNSVAVKTSDKNTRTRALWVISKQAFPSEIVKKEVSNIISALETILTKGDVQSMVVEYEALNVIIRLMEQAPAQMGEEAVRWAKLIIPLVVHSAHKVQLRGATALEMGMPLLLQKQQEVAAVTEHLMTTKIISELQKLFSTKNETYVLKLWPLFVKLLGKTLHRSGSFINSLLQLEELGFRSGSPVVKKIAFIAWKSLIDNFALNPDILCSAKRLKLLMQPLSSIHVRTEALALTKLEVWWYLLMRLGPQLPANFEQVCVPLIQSTLSPDSSAAFQGTPLRVPANQSLASASPAQKSGPYPFASPVTPRLNLNTSTAGVVMIPSIQLLGIEMLLHFLMGSEVLEFAKQNKLVLSLEPLQYPLISSPSFFCKHASTLINAVQDGFIAIGKEIPDCMLNVIWKDINGYVKTAIESGNKKEKQGSEVLTMLLQALKNTVRSNCLPVQKILSLIDITVKELPPKILGSPAYQVADMDLLNGTPALFLIQLPFHNNLLECCVTDERFFVILETLVGYVLSGPTSPLAFSESVICIINQSAKQVENKEHLWRMWSIVVNPLTEWINQTNEVNQGDALEHNFNAVYSALLLPVLHIFPFQEFPQPTMKSLLRTWSDLYRAFARCAALVATAEENLCCEELCAKIISGLEGETPVMLSVMDGLTHIMSVMVDCINFAPYGTKYQPKNKSPQTPTDWSKKKKEPLGKLASLFKLLVMLLNSFHVFSSKETCSETLVSVGPSIIAVLHNIISHVSLPSVIGTMFAIFSKPLAVFYEKTKLADVPKVYSNLNNKLEKLLAEIILCLQSHCTGSYNSELLEQLSLLLCVMFQHKSKQIRNQCAHFWNTTFAKTTSLTYPEELKSVLSQAKKKIPLLLPGFESIEVAEDCSGPFSDVVENSQLDAKISGMEVKLGQKRDSILAQTSELKNELKLEFSSSKTRNEVLLEEEKSVDFVFIPPETKARILTEHQKEVLRSKRVDIPAMYNNLDTSQDATLFSQYTQSQEDPLRDRAEMILEEPSVREGLEKNTVETASKEPLGGNKNTSNVSNSSTSSDVISGTAQPASRRQSFITLEKFGSSENRPFSLSALNSLSEMSGSASMAGKQKNTNVCKTSAKPEKSGEDDKKPSKSESEQIFTAIRRLTRRQSKMEHQGYKQSKLLIRSEQEKSTRESFASSSMENSPELSASVEDTELVLLAQTQALHSADLEIKKAEDTITEIERLQALDTDSKENTPPETTVSSDQVTGDDSQIPHVSANQKILRRSSRRRSESLENTAGSQDKEDGHQKRDRRKDDEKSGQKKVPQAKDDVSQTQKAVSGKTAENTNKKESNLPERTAAEDSSSKESPASGGLDEEVNRSALRSEDSSKTNMEGQDCSSSTVGQKMIKCPRYHTRRASQGLLSSIENSEADGSETKEESTRKKRSAKVKNKSDSLEGKLKDGQPGSRSHEVSSQGNETKNLLETNQGELSHEASTDAALTSEPSDLENQVISTGASKAVESASSKSSPDALDANVEQNKSDTSIELFTNPCVSDQDLKAAVENKQTNAEDCCSAVLPQFVPGANASGGDLSSSQIPECQHKRSKRLKRLKSCRCCKKSKRQVMSITDSKNKTTLKLNEPHTTPVQISVNTSEMSGNSNFDESLSMAPCAMSTPLHPPKEPSAFNLERGRTSEDDLQGNSGVVEEDLENPECKAGEVTESRVDIKEPADQSDRPEQCQSACVSDEPGDSCLAAGSQREEPAATEKEEVSQKGQLDETPEALVVSKSEEKQMNELEGNQDQKEAAENAVGETGIIQDKEIKEELVETEIIVAENVALDKEDVVTNNSVDSPQKPEDDDSLVLVNESPNGMQARCMWSPSASPSTSILKRGIKRNQDDDSLSPANKIRRVSFANPIYQEGLADDIDRRSPVIRSHSSSPSDIFSSFSIQHITTPTKGFLSPGSRNPKFKSSKKCLITEMAKESLPCPTECMYPALVGCKAPVDVILPQITSNICARGLGQLIRAKNIKTVGDLSILTASEIKTLPIRSPKVSNVRKVLKGYHEQQVKSRGFEEIAVLEDAEKPVNNVEDKSLPVDEEKLATDLIEPVVVNTNDQPTADLLSQIDALAAQLTSEDLHSYSGSQLFEMQEKLVGMTNCIMKNLQSRWKSPPHESSD</sequence>
<dbReference type="InterPro" id="IPR022031">
    <property type="entry name" value="Rif1_N"/>
</dbReference>
<evidence type="ECO:0000256" key="6">
    <source>
        <dbReference type="ARBA" id="ARBA00023306"/>
    </source>
</evidence>
<evidence type="ECO:0000256" key="3">
    <source>
        <dbReference type="ARBA" id="ARBA00022454"/>
    </source>
</evidence>
<reference evidence="9" key="2">
    <citation type="submission" date="2025-09" db="UniProtKB">
        <authorList>
            <consortium name="Ensembl"/>
        </authorList>
    </citation>
    <scope>IDENTIFICATION</scope>
</reference>
<feature type="compositionally biased region" description="Low complexity" evidence="7">
    <location>
        <begin position="1570"/>
        <end position="1588"/>
    </location>
</feature>
<reference evidence="9" key="1">
    <citation type="submission" date="2025-08" db="UniProtKB">
        <authorList>
            <consortium name="Ensembl"/>
        </authorList>
    </citation>
    <scope>IDENTIFICATION</scope>
</reference>
<feature type="compositionally biased region" description="Basic and acidic residues" evidence="7">
    <location>
        <begin position="1297"/>
        <end position="1310"/>
    </location>
</feature>
<dbReference type="Pfam" id="PF12231">
    <property type="entry name" value="Rif1_N"/>
    <property type="match status" value="1"/>
</dbReference>
<feature type="compositionally biased region" description="Polar residues" evidence="7">
    <location>
        <begin position="1387"/>
        <end position="1400"/>
    </location>
</feature>
<feature type="compositionally biased region" description="Basic and acidic residues" evidence="7">
    <location>
        <begin position="1839"/>
        <end position="1858"/>
    </location>
</feature>
<keyword evidence="3" id="KW-0158">Chromosome</keyword>
<feature type="region of interest" description="Disordered" evidence="7">
    <location>
        <begin position="1297"/>
        <end position="1596"/>
    </location>
</feature>
<comment type="subcellular location">
    <subcellularLocation>
        <location evidence="2">Chromosome</location>
        <location evidence="2">Telomere</location>
    </subcellularLocation>
    <subcellularLocation>
        <location evidence="1">Nucleus</location>
    </subcellularLocation>
</comment>
<feature type="compositionally biased region" description="Basic and acidic residues" evidence="7">
    <location>
        <begin position="1356"/>
        <end position="1386"/>
    </location>
</feature>
<feature type="region of interest" description="Disordered" evidence="7">
    <location>
        <begin position="1174"/>
        <end position="1264"/>
    </location>
</feature>
<feature type="compositionally biased region" description="Polar residues" evidence="7">
    <location>
        <begin position="1552"/>
        <end position="1569"/>
    </location>
</feature>
<feature type="compositionally biased region" description="Basic and acidic residues" evidence="7">
    <location>
        <begin position="1401"/>
        <end position="1419"/>
    </location>
</feature>
<dbReference type="GO" id="GO:0000723">
    <property type="term" value="P:telomere maintenance"/>
    <property type="evidence" value="ECO:0007669"/>
    <property type="project" value="TreeGrafter"/>
</dbReference>
<feature type="compositionally biased region" description="Low complexity" evidence="7">
    <location>
        <begin position="1116"/>
        <end position="1137"/>
    </location>
</feature>
<protein>
    <submittedName>
        <fullName evidence="9">Replication timing regulatory factor 1</fullName>
    </submittedName>
</protein>
<feature type="compositionally biased region" description="Basic and acidic residues" evidence="7">
    <location>
        <begin position="1764"/>
        <end position="1789"/>
    </location>
</feature>
<dbReference type="InterPro" id="IPR016024">
    <property type="entry name" value="ARM-type_fold"/>
</dbReference>
<feature type="region of interest" description="Disordered" evidence="7">
    <location>
        <begin position="1723"/>
        <end position="1860"/>
    </location>
</feature>
<feature type="compositionally biased region" description="Basic and acidic residues" evidence="7">
    <location>
        <begin position="1238"/>
        <end position="1247"/>
    </location>
</feature>
<evidence type="ECO:0000256" key="7">
    <source>
        <dbReference type="SAM" id="MobiDB-lite"/>
    </source>
</evidence>
<feature type="compositionally biased region" description="Polar residues" evidence="7">
    <location>
        <begin position="1311"/>
        <end position="1325"/>
    </location>
</feature>
<dbReference type="Ensembl" id="ENSANIT00000006631.1">
    <property type="protein sequence ID" value="ENSANIP00000006415.1"/>
    <property type="gene ID" value="ENSANIG00000003276.1"/>
</dbReference>
<feature type="compositionally biased region" description="Basic and acidic residues" evidence="7">
    <location>
        <begin position="1192"/>
        <end position="1209"/>
    </location>
</feature>
<feature type="region of interest" description="Disordered" evidence="7">
    <location>
        <begin position="1095"/>
        <end position="1142"/>
    </location>
</feature>
<feature type="compositionally biased region" description="Polar residues" evidence="7">
    <location>
        <begin position="1444"/>
        <end position="1458"/>
    </location>
</feature>
<evidence type="ECO:0000256" key="4">
    <source>
        <dbReference type="ARBA" id="ARBA00022895"/>
    </source>
</evidence>
<proteinExistence type="predicted"/>
<keyword evidence="6" id="KW-0131">Cell cycle</keyword>
<feature type="compositionally biased region" description="Basic and acidic residues" evidence="7">
    <location>
        <begin position="1505"/>
        <end position="1516"/>
    </location>
</feature>
<name>A0A8B9MAK6_9AVES</name>
<accession>A0A8B9MAK6</accession>
<evidence type="ECO:0000256" key="2">
    <source>
        <dbReference type="ARBA" id="ARBA00004574"/>
    </source>
</evidence>
<feature type="compositionally biased region" description="Polar residues" evidence="7">
    <location>
        <begin position="1174"/>
        <end position="1189"/>
    </location>
</feature>
<feature type="compositionally biased region" description="Basic and acidic residues" evidence="7">
    <location>
        <begin position="1810"/>
        <end position="1823"/>
    </location>
</feature>
<dbReference type="SUPFAM" id="SSF48371">
    <property type="entry name" value="ARM repeat"/>
    <property type="match status" value="1"/>
</dbReference>
<feature type="compositionally biased region" description="Polar residues" evidence="7">
    <location>
        <begin position="1526"/>
        <end position="1543"/>
    </location>
</feature>
<dbReference type="Proteomes" id="UP000694541">
    <property type="component" value="Unplaced"/>
</dbReference>
<evidence type="ECO:0000313" key="10">
    <source>
        <dbReference type="Proteomes" id="UP000694541"/>
    </source>
</evidence>
<keyword evidence="5" id="KW-0539">Nucleus</keyword>
<feature type="domain" description="Telomere-associated protein Rif1 N-terminal" evidence="8">
    <location>
        <begin position="20"/>
        <end position="348"/>
    </location>
</feature>
<dbReference type="GO" id="GO:0140445">
    <property type="term" value="C:chromosome, telomeric repeat region"/>
    <property type="evidence" value="ECO:0007669"/>
    <property type="project" value="TreeGrafter"/>
</dbReference>
<dbReference type="PANTHER" id="PTHR22928">
    <property type="entry name" value="TELOMERE-ASSOCIATED PROTEIN RIF1"/>
    <property type="match status" value="1"/>
</dbReference>